<evidence type="ECO:0000313" key="4">
    <source>
        <dbReference type="Proteomes" id="UP000478995"/>
    </source>
</evidence>
<dbReference type="EMBL" id="SWOY01000002">
    <property type="protein sequence ID" value="NFG16711.1"/>
    <property type="molecule type" value="Genomic_DNA"/>
</dbReference>
<reference evidence="3 5" key="1">
    <citation type="journal article" date="2014" name="J. Infect. Dis.">
        <title>Molecular characterization of a novel botulinum neurotoxin type H gene.</title>
        <authorList>
            <person name="Dover N."/>
            <person name="Barash J.R."/>
            <person name="Hill K.K."/>
            <person name="Xie G."/>
            <person name="Arnon S.S."/>
        </authorList>
    </citation>
    <scope>NUCLEOTIDE SEQUENCE [LARGE SCALE GENOMIC DNA]</scope>
    <source>
        <strain evidence="3 5">IBCA10-7060</strain>
    </source>
</reference>
<reference evidence="3" key="3">
    <citation type="submission" date="2021-02" db="EMBL/GenBank/DDBJ databases">
        <authorList>
            <person name="Dover N."/>
            <person name="Barash J.R."/>
            <person name="Bell J.M."/>
            <person name="Sylvester M.D."/>
            <person name="Arnon S."/>
        </authorList>
    </citation>
    <scope>NUCLEOTIDE SEQUENCE</scope>
    <source>
        <strain evidence="3">IBCA10-7060</strain>
    </source>
</reference>
<organism evidence="2 4">
    <name type="scientific">Clostridium botulinum</name>
    <dbReference type="NCBI Taxonomy" id="1491"/>
    <lineage>
        <taxon>Bacteria</taxon>
        <taxon>Bacillati</taxon>
        <taxon>Bacillota</taxon>
        <taxon>Clostridia</taxon>
        <taxon>Eubacteriales</taxon>
        <taxon>Clostridiaceae</taxon>
        <taxon>Clostridium</taxon>
    </lineage>
</organism>
<feature type="region of interest" description="Disordered" evidence="1">
    <location>
        <begin position="20"/>
        <end position="44"/>
    </location>
</feature>
<protein>
    <submittedName>
        <fullName evidence="2">Uncharacterized protein</fullName>
    </submittedName>
</protein>
<evidence type="ECO:0000256" key="1">
    <source>
        <dbReference type="SAM" id="MobiDB-lite"/>
    </source>
</evidence>
<dbReference type="GeneID" id="5184507"/>
<dbReference type="OMA" id="YITIDTV"/>
<dbReference type="Proteomes" id="UP000478995">
    <property type="component" value="Unassembled WGS sequence"/>
</dbReference>
<dbReference type="AlphaFoldDB" id="A0A0A2HH28"/>
<dbReference type="Proteomes" id="UP000663464">
    <property type="component" value="Chromosome"/>
</dbReference>
<gene>
    <name evidence="2" type="ORF">FC794_07890</name>
    <name evidence="3" type="ORF">JQS73_14545</name>
</gene>
<proteinExistence type="predicted"/>
<dbReference type="EMBL" id="CP069280">
    <property type="protein sequence ID" value="QRI52641.1"/>
    <property type="molecule type" value="Genomic_DNA"/>
</dbReference>
<evidence type="ECO:0000313" key="5">
    <source>
        <dbReference type="Proteomes" id="UP000663464"/>
    </source>
</evidence>
<dbReference type="RefSeq" id="WP_011987026.1">
    <property type="nucleotide sequence ID" value="NZ_CP013296.1"/>
</dbReference>
<accession>A0A0A2HH28</accession>
<name>A0A0A2HH28_CLOBO</name>
<reference evidence="2 4" key="2">
    <citation type="submission" date="2019-04" db="EMBL/GenBank/DDBJ databases">
        <title>Genome sequencing of Clostridium botulinum Groups I-IV and Clostridium butyricum.</title>
        <authorList>
            <person name="Brunt J."/>
            <person name="Van Vliet A.H.M."/>
            <person name="Stringer S.C."/>
            <person name="Carter A.T."/>
            <person name="Peck M.W."/>
        </authorList>
    </citation>
    <scope>NUCLEOTIDE SEQUENCE [LARGE SCALE GENOMIC DNA]</scope>
    <source>
        <strain evidence="2 4">IFR 18/037</strain>
    </source>
</reference>
<sequence length="99" mass="11603">MEFRLNKIDLEVRDRIKEQTKEGKVHSKQNITINKQDKDNNSKNRGFYEQLKKQQKNKNKNIKVKAVKYVKGENLDIEATKEEIEGKDSIVGTILDTKK</sequence>
<evidence type="ECO:0000313" key="2">
    <source>
        <dbReference type="EMBL" id="NFG16711.1"/>
    </source>
</evidence>
<evidence type="ECO:0000313" key="3">
    <source>
        <dbReference type="EMBL" id="QRI52641.1"/>
    </source>
</evidence>